<keyword evidence="2" id="KW-1185">Reference proteome</keyword>
<dbReference type="AlphaFoldDB" id="A0A1Y1S6I9"/>
<name>A0A1Y1S6I9_9MICR</name>
<dbReference type="VEuPathDB" id="MicrosporidiaDB:ECANGB1_1226"/>
<dbReference type="Proteomes" id="UP000192639">
    <property type="component" value="Unassembled WGS sequence"/>
</dbReference>
<gene>
    <name evidence="1" type="ORF">ECANGB1_1226</name>
</gene>
<dbReference type="EMBL" id="LWDP01000034">
    <property type="protein sequence ID" value="ORD94057.1"/>
    <property type="molecule type" value="Genomic_DNA"/>
</dbReference>
<proteinExistence type="predicted"/>
<evidence type="ECO:0000313" key="2">
    <source>
        <dbReference type="Proteomes" id="UP000192639"/>
    </source>
</evidence>
<accession>A0A1Y1S6I9</accession>
<evidence type="ECO:0000313" key="1">
    <source>
        <dbReference type="EMBL" id="ORD94057.1"/>
    </source>
</evidence>
<reference evidence="1 2" key="1">
    <citation type="journal article" date="2017" name="Environ. Microbiol.">
        <title>Decay of the glycolytic pathway and adaptation to intranuclear parasitism within Enterocytozoonidae microsporidia.</title>
        <authorList>
            <person name="Wiredu Boakye D."/>
            <person name="Jaroenlak P."/>
            <person name="Prachumwat A."/>
            <person name="Williams T.A."/>
            <person name="Bateman K.S."/>
            <person name="Itsathitphaisarn O."/>
            <person name="Sritunyalucksana K."/>
            <person name="Paszkiewicz K.H."/>
            <person name="Moore K.A."/>
            <person name="Stentiford G.D."/>
            <person name="Williams B.A."/>
        </authorList>
    </citation>
    <scope>NUCLEOTIDE SEQUENCE [LARGE SCALE GENOMIC DNA]</scope>
    <source>
        <strain evidence="1 2">GB1</strain>
    </source>
</reference>
<comment type="caution">
    <text evidence="1">The sequence shown here is derived from an EMBL/GenBank/DDBJ whole genome shotgun (WGS) entry which is preliminary data.</text>
</comment>
<organism evidence="1 2">
    <name type="scientific">Enterospora canceri</name>
    <dbReference type="NCBI Taxonomy" id="1081671"/>
    <lineage>
        <taxon>Eukaryota</taxon>
        <taxon>Fungi</taxon>
        <taxon>Fungi incertae sedis</taxon>
        <taxon>Microsporidia</taxon>
        <taxon>Enterocytozoonidae</taxon>
        <taxon>Enterospora</taxon>
    </lineage>
</organism>
<sequence>MELLYVSDVLKVQKMDKINKMDPYGVGLIYLYKTRENVVKGIFYNRSKPNKLYFNRTQFSSPKPGCAEIAINQSKYLINHPACDEMVNYFSQ</sequence>
<protein>
    <submittedName>
        <fullName evidence="1">Uncharacterized protein</fullName>
    </submittedName>
</protein>